<feature type="transmembrane region" description="Helical" evidence="8">
    <location>
        <begin position="6"/>
        <end position="31"/>
    </location>
</feature>
<evidence type="ECO:0000313" key="10">
    <source>
        <dbReference type="Proteomes" id="UP000030403"/>
    </source>
</evidence>
<dbReference type="STRING" id="1385511.GCA_000425225_03758"/>
<feature type="transmembrane region" description="Helical" evidence="8">
    <location>
        <begin position="203"/>
        <end position="224"/>
    </location>
</feature>
<dbReference type="OrthoDB" id="554695at2"/>
<evidence type="ECO:0000256" key="5">
    <source>
        <dbReference type="ARBA" id="ARBA00022692"/>
    </source>
</evidence>
<dbReference type="eggNOG" id="COG0730">
    <property type="taxonomic scope" value="Bacteria"/>
</dbReference>
<dbReference type="EMBL" id="AVPF01000054">
    <property type="protein sequence ID" value="KGX84522.1"/>
    <property type="molecule type" value="Genomic_DNA"/>
</dbReference>
<dbReference type="InterPro" id="IPR052017">
    <property type="entry name" value="TSUP"/>
</dbReference>
<keyword evidence="7 8" id="KW-0472">Membrane</keyword>
<keyword evidence="10" id="KW-1185">Reference proteome</keyword>
<feature type="transmembrane region" description="Helical" evidence="8">
    <location>
        <begin position="137"/>
        <end position="166"/>
    </location>
</feature>
<feature type="transmembrane region" description="Helical" evidence="8">
    <location>
        <begin position="99"/>
        <end position="117"/>
    </location>
</feature>
<comment type="caution">
    <text evidence="9">The sequence shown here is derived from an EMBL/GenBank/DDBJ whole genome shotgun (WGS) entry which is preliminary data.</text>
</comment>
<evidence type="ECO:0000256" key="7">
    <source>
        <dbReference type="ARBA" id="ARBA00023136"/>
    </source>
</evidence>
<evidence type="ECO:0000256" key="6">
    <source>
        <dbReference type="ARBA" id="ARBA00022989"/>
    </source>
</evidence>
<evidence type="ECO:0000313" key="9">
    <source>
        <dbReference type="EMBL" id="KGX84522.1"/>
    </source>
</evidence>
<dbReference type="PANTHER" id="PTHR30269">
    <property type="entry name" value="TRANSMEMBRANE PROTEIN YFCA"/>
    <property type="match status" value="1"/>
</dbReference>
<keyword evidence="3" id="KW-0813">Transport</keyword>
<evidence type="ECO:0000256" key="8">
    <source>
        <dbReference type="RuleBase" id="RU363041"/>
    </source>
</evidence>
<dbReference type="Pfam" id="PF01925">
    <property type="entry name" value="TauE"/>
    <property type="match status" value="1"/>
</dbReference>
<keyword evidence="5 8" id="KW-0812">Transmembrane</keyword>
<dbReference type="RefSeq" id="WP_027447279.1">
    <property type="nucleotide sequence ID" value="NZ_AULJ01000056.1"/>
</dbReference>
<organism evidence="9 10">
    <name type="scientific">Pontibacillus marinus BH030004 = DSM 16465</name>
    <dbReference type="NCBI Taxonomy" id="1385511"/>
    <lineage>
        <taxon>Bacteria</taxon>
        <taxon>Bacillati</taxon>
        <taxon>Bacillota</taxon>
        <taxon>Bacilli</taxon>
        <taxon>Bacillales</taxon>
        <taxon>Bacillaceae</taxon>
        <taxon>Pontibacillus</taxon>
    </lineage>
</organism>
<accession>A0A0A5HLQ3</accession>
<dbReference type="AlphaFoldDB" id="A0A0A5HLQ3"/>
<dbReference type="Proteomes" id="UP000030403">
    <property type="component" value="Unassembled WGS sequence"/>
</dbReference>
<feature type="transmembrane region" description="Helical" evidence="8">
    <location>
        <begin position="230"/>
        <end position="248"/>
    </location>
</feature>
<evidence type="ECO:0000256" key="3">
    <source>
        <dbReference type="ARBA" id="ARBA00022448"/>
    </source>
</evidence>
<sequence length="249" mass="27046">MTVLDALLIFVVGIGAGFINVLAGGGSLLTLPTLILMGLPSALANGTNRVAIIVQNITAIASFRNSGIFHWRLGIFLAIPAVVGSIIGSNLAIHLSDLWFNRILSIVMVLVLITMIFKPQKKLHHESINMTMPKRILLFFIFFIIGVYGGFIQAGVGLVIVTMLTLFTGLNLVHSNSLKVFIVAIYIGSSLFIFILNDQVHWGYGLTLAAGNSLGAIFASKFAIKKGEGFVRWVMITAVVLMSLRLWFV</sequence>
<comment type="subcellular location">
    <subcellularLocation>
        <location evidence="1 8">Cell membrane</location>
        <topology evidence="1 8">Multi-pass membrane protein</topology>
    </subcellularLocation>
</comment>
<keyword evidence="4 8" id="KW-1003">Cell membrane</keyword>
<evidence type="ECO:0000256" key="2">
    <source>
        <dbReference type="ARBA" id="ARBA00009142"/>
    </source>
</evidence>
<dbReference type="PANTHER" id="PTHR30269:SF0">
    <property type="entry name" value="MEMBRANE TRANSPORTER PROTEIN YFCA-RELATED"/>
    <property type="match status" value="1"/>
</dbReference>
<gene>
    <name evidence="9" type="ORF">N783_17290</name>
</gene>
<dbReference type="InterPro" id="IPR002781">
    <property type="entry name" value="TM_pro_TauE-like"/>
</dbReference>
<dbReference type="GO" id="GO:0005886">
    <property type="term" value="C:plasma membrane"/>
    <property type="evidence" value="ECO:0007669"/>
    <property type="project" value="UniProtKB-SubCell"/>
</dbReference>
<reference evidence="9 10" key="1">
    <citation type="submission" date="2013-08" db="EMBL/GenBank/DDBJ databases">
        <authorList>
            <person name="Huang J."/>
            <person name="Wang G."/>
        </authorList>
    </citation>
    <scope>NUCLEOTIDE SEQUENCE [LARGE SCALE GENOMIC DNA]</scope>
    <source>
        <strain evidence="9 10">BH030004</strain>
    </source>
</reference>
<evidence type="ECO:0000256" key="1">
    <source>
        <dbReference type="ARBA" id="ARBA00004651"/>
    </source>
</evidence>
<feature type="transmembrane region" description="Helical" evidence="8">
    <location>
        <begin position="73"/>
        <end position="93"/>
    </location>
</feature>
<name>A0A0A5HLQ3_9BACI</name>
<protein>
    <recommendedName>
        <fullName evidence="8">Probable membrane transporter protein</fullName>
    </recommendedName>
</protein>
<keyword evidence="6 8" id="KW-1133">Transmembrane helix</keyword>
<evidence type="ECO:0000256" key="4">
    <source>
        <dbReference type="ARBA" id="ARBA00022475"/>
    </source>
</evidence>
<comment type="similarity">
    <text evidence="2 8">Belongs to the 4-toluene sulfonate uptake permease (TSUP) (TC 2.A.102) family.</text>
</comment>
<feature type="transmembrane region" description="Helical" evidence="8">
    <location>
        <begin position="178"/>
        <end position="196"/>
    </location>
</feature>
<proteinExistence type="inferred from homology"/>